<dbReference type="Pfam" id="PF03629">
    <property type="entry name" value="SASA"/>
    <property type="match status" value="1"/>
</dbReference>
<dbReference type="InterPro" id="IPR052940">
    <property type="entry name" value="Carb_Esterase_6"/>
</dbReference>
<feature type="domain" description="Sialate O-acetylesterase" evidence="2">
    <location>
        <begin position="51"/>
        <end position="277"/>
    </location>
</feature>
<dbReference type="PANTHER" id="PTHR31988">
    <property type="entry name" value="ESTERASE, PUTATIVE (DUF303)-RELATED"/>
    <property type="match status" value="1"/>
</dbReference>
<dbReference type="GO" id="GO:0016788">
    <property type="term" value="F:hydrolase activity, acting on ester bonds"/>
    <property type="evidence" value="ECO:0007669"/>
    <property type="project" value="UniProtKB-ARBA"/>
</dbReference>
<dbReference type="EMBL" id="FNGV01000009">
    <property type="protein sequence ID" value="SDM45978.1"/>
    <property type="molecule type" value="Genomic_DNA"/>
</dbReference>
<organism evidence="3 4">
    <name type="scientific">Kriegella aquimaris</name>
    <dbReference type="NCBI Taxonomy" id="192904"/>
    <lineage>
        <taxon>Bacteria</taxon>
        <taxon>Pseudomonadati</taxon>
        <taxon>Bacteroidota</taxon>
        <taxon>Flavobacteriia</taxon>
        <taxon>Flavobacteriales</taxon>
        <taxon>Flavobacteriaceae</taxon>
        <taxon>Kriegella</taxon>
    </lineage>
</organism>
<dbReference type="AlphaFoldDB" id="A0A1G9TEI3"/>
<evidence type="ECO:0000313" key="4">
    <source>
        <dbReference type="Proteomes" id="UP000199440"/>
    </source>
</evidence>
<dbReference type="PANTHER" id="PTHR31988:SF19">
    <property type="entry name" value="9-O-ACETYL-N-ACETYLNEURAMINIC ACID DEACETYLASE-RELATED"/>
    <property type="match status" value="1"/>
</dbReference>
<keyword evidence="1" id="KW-0378">Hydrolase</keyword>
<gene>
    <name evidence="3" type="ORF">SAMN04488514_10935</name>
</gene>
<accession>A0A1G9TEI3</accession>
<dbReference type="InterPro" id="IPR005181">
    <property type="entry name" value="SASA"/>
</dbReference>
<dbReference type="STRING" id="192904.SAMN04488514_10935"/>
<dbReference type="SUPFAM" id="SSF52266">
    <property type="entry name" value="SGNH hydrolase"/>
    <property type="match status" value="1"/>
</dbReference>
<reference evidence="3 4" key="1">
    <citation type="submission" date="2016-10" db="EMBL/GenBank/DDBJ databases">
        <authorList>
            <person name="de Groot N.N."/>
        </authorList>
    </citation>
    <scope>NUCLEOTIDE SEQUENCE [LARGE SCALE GENOMIC DNA]</scope>
    <source>
        <strain evidence="3 4">DSM 19886</strain>
    </source>
</reference>
<name>A0A1G9TEI3_9FLAO</name>
<dbReference type="Proteomes" id="UP000199440">
    <property type="component" value="Unassembled WGS sequence"/>
</dbReference>
<dbReference type="PROSITE" id="PS51257">
    <property type="entry name" value="PROKAR_LIPOPROTEIN"/>
    <property type="match status" value="1"/>
</dbReference>
<evidence type="ECO:0000259" key="2">
    <source>
        <dbReference type="Pfam" id="PF03629"/>
    </source>
</evidence>
<dbReference type="Gene3D" id="3.40.50.1110">
    <property type="entry name" value="SGNH hydrolase"/>
    <property type="match status" value="1"/>
</dbReference>
<proteinExistence type="predicted"/>
<dbReference type="InterPro" id="IPR036514">
    <property type="entry name" value="SGNH_hydro_sf"/>
</dbReference>
<sequence length="280" mass="32009">MRKEIFIFINFFLLVSCNQKDDEFYDDSIRMQTFPKMEIIVDKLPAKENLWVFILAGQSNMAGRALVEPQDTLPSNRILSLNKTEEFIVAKEPLHFYETSRAGLDCGLTFGKELLKHIPDSVSLLLIPTAVGGSSLRQWLEDSTYQKVQLFKNFAQKMEIGKNHGTLKGILWHQGESDAESEEDIKLYTDRLSQLFINFRASGNNEDLPILIGKLGSFSKNNQQWQKINNQIALYVSTDDKASLIETADLKDKGDKVHFNSEAQRIMGKRFANAYTQKFK</sequence>
<dbReference type="OrthoDB" id="9795554at2"/>
<evidence type="ECO:0000256" key="1">
    <source>
        <dbReference type="ARBA" id="ARBA00022801"/>
    </source>
</evidence>
<dbReference type="RefSeq" id="WP_143017633.1">
    <property type="nucleotide sequence ID" value="NZ_FNGV01000009.1"/>
</dbReference>
<keyword evidence="4" id="KW-1185">Reference proteome</keyword>
<protein>
    <recommendedName>
        <fullName evidence="2">Sialate O-acetylesterase domain-containing protein</fullName>
    </recommendedName>
</protein>
<evidence type="ECO:0000313" key="3">
    <source>
        <dbReference type="EMBL" id="SDM45978.1"/>
    </source>
</evidence>